<dbReference type="InterPro" id="IPR027417">
    <property type="entry name" value="P-loop_NTPase"/>
</dbReference>
<sequence>MIEVSHLTKKYGGHLAVDDVSFTVEDGQIYGLLGPNGAGKSTIMNILTGYLSATSGQVTVAGYPLPEEADEAKACVGYLPEQPPLYPEMTVGEYLNFVAELKKVPRAQRKEQVLRAARRTGLEKVLPRLIRSLSKGYKQRVGIAQALLGSPKIIILDEPTVGLDPAQVIEIRKLIRELGKAHTVILSSHILSEVQAVCQQVLILSKGKLAASGTLQELTADGGSLEEVFLALTGAQTDPEEEEEPHDSDF</sequence>
<dbReference type="Proteomes" id="UP000251634">
    <property type="component" value="Unassembled WGS sequence"/>
</dbReference>
<comment type="similarity">
    <text evidence="1">Belongs to the ABC transporter superfamily.</text>
</comment>
<accession>A0A329TQT6</accession>
<evidence type="ECO:0000256" key="3">
    <source>
        <dbReference type="ARBA" id="ARBA00022741"/>
    </source>
</evidence>
<evidence type="ECO:0000313" key="7">
    <source>
        <dbReference type="Proteomes" id="UP000251634"/>
    </source>
</evidence>
<keyword evidence="2" id="KW-0813">Transport</keyword>
<evidence type="ECO:0000256" key="4">
    <source>
        <dbReference type="ARBA" id="ARBA00022840"/>
    </source>
</evidence>
<dbReference type="PROSITE" id="PS50893">
    <property type="entry name" value="ABC_TRANSPORTER_2"/>
    <property type="match status" value="1"/>
</dbReference>
<organism evidence="6 7">
    <name type="scientific">Faecalibacterium prausnitzii</name>
    <dbReference type="NCBI Taxonomy" id="853"/>
    <lineage>
        <taxon>Bacteria</taxon>
        <taxon>Bacillati</taxon>
        <taxon>Bacillota</taxon>
        <taxon>Clostridia</taxon>
        <taxon>Eubacteriales</taxon>
        <taxon>Oscillospiraceae</taxon>
        <taxon>Faecalibacterium</taxon>
    </lineage>
</organism>
<evidence type="ECO:0000259" key="5">
    <source>
        <dbReference type="PROSITE" id="PS50893"/>
    </source>
</evidence>
<reference evidence="6 7" key="1">
    <citation type="submission" date="2018-02" db="EMBL/GenBank/DDBJ databases">
        <title>Complete genome sequencing of Faecalibacterium prausnitzii strains isolated from the human gut.</title>
        <authorList>
            <person name="Fitzgerald B.C."/>
            <person name="Shkoporov A.N."/>
            <person name="Ross P.R."/>
            <person name="Hill C."/>
        </authorList>
    </citation>
    <scope>NUCLEOTIDE SEQUENCE [LARGE SCALE GENOMIC DNA]</scope>
    <source>
        <strain evidence="6 7">APC942/8-14-2</strain>
    </source>
</reference>
<dbReference type="Gene3D" id="3.40.50.300">
    <property type="entry name" value="P-loop containing nucleotide triphosphate hydrolases"/>
    <property type="match status" value="1"/>
</dbReference>
<name>A0A329TQT6_9FIRM</name>
<dbReference type="AlphaFoldDB" id="A0A329TQT6"/>
<dbReference type="PANTHER" id="PTHR43335:SF4">
    <property type="entry name" value="ABC TRANSPORTER, ATP-BINDING PROTEIN"/>
    <property type="match status" value="1"/>
</dbReference>
<evidence type="ECO:0000313" key="6">
    <source>
        <dbReference type="EMBL" id="RAW52247.1"/>
    </source>
</evidence>
<evidence type="ECO:0000256" key="2">
    <source>
        <dbReference type="ARBA" id="ARBA00022448"/>
    </source>
</evidence>
<dbReference type="EMBL" id="PRKZ01000001">
    <property type="protein sequence ID" value="RAW52247.1"/>
    <property type="molecule type" value="Genomic_DNA"/>
</dbReference>
<dbReference type="Pfam" id="PF00005">
    <property type="entry name" value="ABC_tran"/>
    <property type="match status" value="1"/>
</dbReference>
<feature type="domain" description="ABC transporter" evidence="5">
    <location>
        <begin position="2"/>
        <end position="231"/>
    </location>
</feature>
<keyword evidence="4 6" id="KW-0067">ATP-binding</keyword>
<comment type="caution">
    <text evidence="6">The sequence shown here is derived from an EMBL/GenBank/DDBJ whole genome shotgun (WGS) entry which is preliminary data.</text>
</comment>
<dbReference type="InterPro" id="IPR003439">
    <property type="entry name" value="ABC_transporter-like_ATP-bd"/>
</dbReference>
<protein>
    <submittedName>
        <fullName evidence="6">Multidrug ABC transporter ATP-binding protein</fullName>
    </submittedName>
</protein>
<dbReference type="SUPFAM" id="SSF52540">
    <property type="entry name" value="P-loop containing nucleoside triphosphate hydrolases"/>
    <property type="match status" value="1"/>
</dbReference>
<gene>
    <name evidence="6" type="ORF">C4N25_02235</name>
</gene>
<dbReference type="PANTHER" id="PTHR43335">
    <property type="entry name" value="ABC TRANSPORTER, ATP-BINDING PROTEIN"/>
    <property type="match status" value="1"/>
</dbReference>
<dbReference type="InterPro" id="IPR003593">
    <property type="entry name" value="AAA+_ATPase"/>
</dbReference>
<dbReference type="RefSeq" id="WP_112114815.1">
    <property type="nucleotide sequence ID" value="NZ_PRKZ01000001.1"/>
</dbReference>
<dbReference type="GO" id="GO:0016887">
    <property type="term" value="F:ATP hydrolysis activity"/>
    <property type="evidence" value="ECO:0007669"/>
    <property type="project" value="InterPro"/>
</dbReference>
<proteinExistence type="inferred from homology"/>
<evidence type="ECO:0000256" key="1">
    <source>
        <dbReference type="ARBA" id="ARBA00005417"/>
    </source>
</evidence>
<dbReference type="SMART" id="SM00382">
    <property type="entry name" value="AAA"/>
    <property type="match status" value="1"/>
</dbReference>
<dbReference type="GO" id="GO:0005524">
    <property type="term" value="F:ATP binding"/>
    <property type="evidence" value="ECO:0007669"/>
    <property type="project" value="UniProtKB-KW"/>
</dbReference>
<keyword evidence="3" id="KW-0547">Nucleotide-binding</keyword>